<dbReference type="SUPFAM" id="SSF51556">
    <property type="entry name" value="Metallo-dependent hydrolases"/>
    <property type="match status" value="1"/>
</dbReference>
<dbReference type="EMBL" id="JBFMKM010000007">
    <property type="protein sequence ID" value="KAL1305436.1"/>
    <property type="molecule type" value="Genomic_DNA"/>
</dbReference>
<keyword evidence="3" id="KW-1185">Reference proteome</keyword>
<evidence type="ECO:0000256" key="1">
    <source>
        <dbReference type="SAM" id="MobiDB-lite"/>
    </source>
</evidence>
<dbReference type="PANTHER" id="PTHR47345">
    <property type="entry name" value="CUT9-INTERACTING PROTEIN SCN1"/>
    <property type="match status" value="1"/>
</dbReference>
<dbReference type="Proteomes" id="UP001562354">
    <property type="component" value="Unassembled WGS sequence"/>
</dbReference>
<organism evidence="2 3">
    <name type="scientific">Neodothiora populina</name>
    <dbReference type="NCBI Taxonomy" id="2781224"/>
    <lineage>
        <taxon>Eukaryota</taxon>
        <taxon>Fungi</taxon>
        <taxon>Dikarya</taxon>
        <taxon>Ascomycota</taxon>
        <taxon>Pezizomycotina</taxon>
        <taxon>Dothideomycetes</taxon>
        <taxon>Dothideomycetidae</taxon>
        <taxon>Dothideales</taxon>
        <taxon>Dothioraceae</taxon>
        <taxon>Neodothiora</taxon>
    </lineage>
</organism>
<comment type="caution">
    <text evidence="2">The sequence shown here is derived from an EMBL/GenBank/DDBJ whole genome shotgun (WGS) entry which is preliminary data.</text>
</comment>
<feature type="region of interest" description="Disordered" evidence="1">
    <location>
        <begin position="248"/>
        <end position="280"/>
    </location>
</feature>
<dbReference type="Pfam" id="PF01026">
    <property type="entry name" value="TatD_DNase"/>
    <property type="match status" value="1"/>
</dbReference>
<dbReference type="GeneID" id="95976021"/>
<dbReference type="RefSeq" id="XP_069201709.1">
    <property type="nucleotide sequence ID" value="XM_069348001.1"/>
</dbReference>
<accession>A0ABR3PI76</accession>
<evidence type="ECO:0000313" key="2">
    <source>
        <dbReference type="EMBL" id="KAL1305436.1"/>
    </source>
</evidence>
<evidence type="ECO:0008006" key="4">
    <source>
        <dbReference type="Google" id="ProtNLM"/>
    </source>
</evidence>
<dbReference type="Gene3D" id="3.20.20.140">
    <property type="entry name" value="Metal-dependent hydrolases"/>
    <property type="match status" value="1"/>
</dbReference>
<proteinExistence type="predicted"/>
<evidence type="ECO:0000313" key="3">
    <source>
        <dbReference type="Proteomes" id="UP001562354"/>
    </source>
</evidence>
<dbReference type="PANTHER" id="PTHR47345:SF1">
    <property type="entry name" value="CUT9-INTERACTING PROTEIN SCN1"/>
    <property type="match status" value="1"/>
</dbReference>
<gene>
    <name evidence="2" type="ORF">AAFC00_002319</name>
</gene>
<dbReference type="InterPro" id="IPR001130">
    <property type="entry name" value="TatD-like"/>
</dbReference>
<name>A0ABR3PI76_9PEZI</name>
<feature type="compositionally biased region" description="Basic and acidic residues" evidence="1">
    <location>
        <begin position="248"/>
        <end position="258"/>
    </location>
</feature>
<reference evidence="2 3" key="1">
    <citation type="submission" date="2024-07" db="EMBL/GenBank/DDBJ databases">
        <title>Draft sequence of the Neodothiora populina.</title>
        <authorList>
            <person name="Drown D.D."/>
            <person name="Schuette U.S."/>
            <person name="Buechlein A.B."/>
            <person name="Rusch D.R."/>
            <person name="Winton L.W."/>
            <person name="Adams G.A."/>
        </authorList>
    </citation>
    <scope>NUCLEOTIDE SEQUENCE [LARGE SCALE GENOMIC DNA]</scope>
    <source>
        <strain evidence="2 3">CPC 39397</strain>
    </source>
</reference>
<protein>
    <recommendedName>
        <fullName evidence="4">Metallo-dependent hydrolase</fullName>
    </recommendedName>
</protein>
<sequence length="392" mass="44150">MAAQTTQAFPWHLGVFDAHCHPTDTMDNLQSIPGMKAKVLTIMATRAQDQELVAHVAEQMGVKAEDVNNIDGDWSKEHKVIPCFGWHPWFSHQMFDDKSYADLTTLSDDQKIAHYQSVLTPRSDDHVFLLALPEPRPLSEFLDRTREYLRQYSLALIGEVGLDKGFRIPEAWLPGQTQERDDSLTPGGREGRKLSPYRVSMEHQKTVLLAQLKLAGEMGRACSVHGVQAHGLVYDTLAETWKGHEKKVVSKREKKREAGAQAQAQRHDPDEAEDPPKLQATPYPPRICLHSYSGSPDAVKQYFNPAIPADIFFSFSSVINFSTPAAVKTEEVVKAVPDDNILVESDLHTAGDRMDGYLEEIVRKVCEIKGWEIEYGVKRLGDNWKRFVFGSI</sequence>
<dbReference type="InterPro" id="IPR032466">
    <property type="entry name" value="Metal_Hydrolase"/>
</dbReference>
<dbReference type="InterPro" id="IPR053044">
    <property type="entry name" value="Metallo-hydrolase/TatD-type"/>
</dbReference>